<organism evidence="2 3">
    <name type="scientific">Leptospira weilii serovar Ranarum str. ICFT</name>
    <dbReference type="NCBI Taxonomy" id="1218598"/>
    <lineage>
        <taxon>Bacteria</taxon>
        <taxon>Pseudomonadati</taxon>
        <taxon>Spirochaetota</taxon>
        <taxon>Spirochaetia</taxon>
        <taxon>Leptospirales</taxon>
        <taxon>Leptospiraceae</taxon>
        <taxon>Leptospira</taxon>
    </lineage>
</organism>
<name>N1WPI8_9LEPT</name>
<dbReference type="AlphaFoldDB" id="N1WPI8"/>
<sequence length="188" mass="21815">MESLESKFKIPLFLRKEDGDLLKIENSLIKTMSELRDKELRSINLSDEFSIRLKNQLKAVRPEPERGWEKIRESIFANRGLQFSFSIVLVFTIVFVTYNRIQSSDKSNPSERSGTVFGQSEAGNFQDIPSSGKFQFELDKTLLKQIPSTAESRKTIHSLRKYFSERGDLRIVEELDRILEQTQGDNEF</sequence>
<keyword evidence="3" id="KW-1185">Reference proteome</keyword>
<dbReference type="OrthoDB" id="339565at2"/>
<reference evidence="2" key="1">
    <citation type="submission" date="2013-03" db="EMBL/GenBank/DDBJ databases">
        <authorList>
            <person name="Harkins D.M."/>
            <person name="Durkin A.S."/>
            <person name="Brinkac L.M."/>
            <person name="Haft D.H."/>
            <person name="Selengut J.D."/>
            <person name="Sanka R."/>
            <person name="DePew J."/>
            <person name="Purushe J."/>
            <person name="Hartskeerl R.A."/>
            <person name="Ahmed A."/>
            <person name="van der Linden H."/>
            <person name="Goris M.G.A."/>
            <person name="Vinetz J.M."/>
            <person name="Sutton G.G."/>
            <person name="Nierman W.C."/>
            <person name="Fouts D.E."/>
        </authorList>
    </citation>
    <scope>NUCLEOTIDE SEQUENCE [LARGE SCALE GENOMIC DNA]</scope>
    <source>
        <strain evidence="2">ICFT</strain>
    </source>
</reference>
<evidence type="ECO:0000313" key="3">
    <source>
        <dbReference type="Proteomes" id="UP000012313"/>
    </source>
</evidence>
<dbReference type="NCBIfam" id="NF047597">
    <property type="entry name" value="LIMLP_12425_fam"/>
    <property type="match status" value="1"/>
</dbReference>
<dbReference type="EMBL" id="AOHC02000034">
    <property type="protein sequence ID" value="EMY77738.1"/>
    <property type="molecule type" value="Genomic_DNA"/>
</dbReference>
<comment type="caution">
    <text evidence="2">The sequence shown here is derived from an EMBL/GenBank/DDBJ whole genome shotgun (WGS) entry which is preliminary data.</text>
</comment>
<feature type="region of interest" description="Disordered" evidence="1">
    <location>
        <begin position="103"/>
        <end position="126"/>
    </location>
</feature>
<evidence type="ECO:0000313" key="2">
    <source>
        <dbReference type="EMBL" id="EMY77738.1"/>
    </source>
</evidence>
<accession>N1WPI8</accession>
<proteinExistence type="predicted"/>
<evidence type="ECO:0000256" key="1">
    <source>
        <dbReference type="SAM" id="MobiDB-lite"/>
    </source>
</evidence>
<dbReference type="RefSeq" id="WP_003003139.1">
    <property type="nucleotide sequence ID" value="NZ_AOHC02000034.1"/>
</dbReference>
<gene>
    <name evidence="2" type="ORF">LEP1GSC060_0602</name>
</gene>
<dbReference type="STRING" id="1218598.LEP1GSC060_0602"/>
<dbReference type="Proteomes" id="UP000012313">
    <property type="component" value="Unassembled WGS sequence"/>
</dbReference>
<protein>
    <submittedName>
        <fullName evidence="2">Uncharacterized protein</fullName>
    </submittedName>
</protein>